<name>A0A9P4YQK2_9HYPO</name>
<dbReference type="EMBL" id="JAANYQ010000020">
    <property type="protein sequence ID" value="KAF4119893.1"/>
    <property type="molecule type" value="Genomic_DNA"/>
</dbReference>
<dbReference type="GeneID" id="55969809"/>
<gene>
    <name evidence="1" type="ORF">GMORB2_3581</name>
</gene>
<dbReference type="Proteomes" id="UP000749293">
    <property type="component" value="Unassembled WGS sequence"/>
</dbReference>
<evidence type="ECO:0000313" key="2">
    <source>
        <dbReference type="Proteomes" id="UP000749293"/>
    </source>
</evidence>
<dbReference type="RefSeq" id="XP_035318545.1">
    <property type="nucleotide sequence ID" value="XM_035465557.1"/>
</dbReference>
<dbReference type="AlphaFoldDB" id="A0A9P4YQK2"/>
<proteinExistence type="predicted"/>
<keyword evidence="2" id="KW-1185">Reference proteome</keyword>
<sequence>MAPRSVSQTSPGSQRHLTAILPLYPSYPARATSLGLASASDHKFTKATVGWIALWDERMRTGAHMDIGSATDNNGRGRRVALHLTVHDTREDGSDVVAPGSTLRVDTAGDFERVGTLWQGCLHTAPIRPVVGLICSLLRIRTAKTW</sequence>
<reference evidence="1" key="1">
    <citation type="submission" date="2020-03" db="EMBL/GenBank/DDBJ databases">
        <title>Site-based positive gene gene selection in Geosmithia morbida across the United States reveals a broad range of putative effectors and factors for local host and environmental adapation.</title>
        <authorList>
            <person name="Onufrak A."/>
            <person name="Murdoch R.W."/>
            <person name="Gazis R."/>
            <person name="Huff M."/>
            <person name="Staton M."/>
            <person name="Klingeman W."/>
            <person name="Hadziabdic D."/>
        </authorList>
    </citation>
    <scope>NUCLEOTIDE SEQUENCE</scope>
    <source>
        <strain evidence="1">1262</strain>
    </source>
</reference>
<accession>A0A9P4YQK2</accession>
<organism evidence="1 2">
    <name type="scientific">Geosmithia morbida</name>
    <dbReference type="NCBI Taxonomy" id="1094350"/>
    <lineage>
        <taxon>Eukaryota</taxon>
        <taxon>Fungi</taxon>
        <taxon>Dikarya</taxon>
        <taxon>Ascomycota</taxon>
        <taxon>Pezizomycotina</taxon>
        <taxon>Sordariomycetes</taxon>
        <taxon>Hypocreomycetidae</taxon>
        <taxon>Hypocreales</taxon>
        <taxon>Bionectriaceae</taxon>
        <taxon>Geosmithia</taxon>
    </lineage>
</organism>
<comment type="caution">
    <text evidence="1">The sequence shown here is derived from an EMBL/GenBank/DDBJ whole genome shotgun (WGS) entry which is preliminary data.</text>
</comment>
<evidence type="ECO:0000313" key="1">
    <source>
        <dbReference type="EMBL" id="KAF4119893.1"/>
    </source>
</evidence>
<protein>
    <submittedName>
        <fullName evidence="1">Uncharacterized protein</fullName>
    </submittedName>
</protein>